<gene>
    <name evidence="2" type="ORF">CK556_01715</name>
</gene>
<dbReference type="AlphaFoldDB" id="A0A249SN85"/>
<evidence type="ECO:0000259" key="1">
    <source>
        <dbReference type="Pfam" id="PF13538"/>
    </source>
</evidence>
<proteinExistence type="predicted"/>
<dbReference type="EMBL" id="CP023173">
    <property type="protein sequence ID" value="ASZ09072.1"/>
    <property type="molecule type" value="Genomic_DNA"/>
</dbReference>
<organism evidence="2 3">
    <name type="scientific">Mesoplasma chauliocola</name>
    <dbReference type="NCBI Taxonomy" id="216427"/>
    <lineage>
        <taxon>Bacteria</taxon>
        <taxon>Bacillati</taxon>
        <taxon>Mycoplasmatota</taxon>
        <taxon>Mollicutes</taxon>
        <taxon>Entomoplasmatales</taxon>
        <taxon>Entomoplasmataceae</taxon>
        <taxon>Mesoplasma</taxon>
    </lineage>
</organism>
<dbReference type="KEGG" id="mchc:CK556_01715"/>
<dbReference type="SUPFAM" id="SSF52540">
    <property type="entry name" value="P-loop containing nucleoside triphosphate hydrolases"/>
    <property type="match status" value="1"/>
</dbReference>
<dbReference type="Proteomes" id="UP000232229">
    <property type="component" value="Chromosome"/>
</dbReference>
<sequence>MIGFSILNTINTDNDDLSGLNEIPFTVSYVTSIHRAQGLEYKNVKLVITDDDKTNMTHDIFYTAITRAKENLEIFWNAETQKFVIDNFEEQTQKWNKEIALINAIKNNK</sequence>
<dbReference type="Pfam" id="PF13538">
    <property type="entry name" value="UvrD_C_2"/>
    <property type="match status" value="1"/>
</dbReference>
<dbReference type="CDD" id="cd18809">
    <property type="entry name" value="SF1_C_RecD"/>
    <property type="match status" value="1"/>
</dbReference>
<dbReference type="InterPro" id="IPR027785">
    <property type="entry name" value="UvrD-like_helicase_C"/>
</dbReference>
<dbReference type="Gene3D" id="3.40.50.300">
    <property type="entry name" value="P-loop containing nucleotide triphosphate hydrolases"/>
    <property type="match status" value="1"/>
</dbReference>
<keyword evidence="3" id="KW-1185">Reference proteome</keyword>
<evidence type="ECO:0000313" key="3">
    <source>
        <dbReference type="Proteomes" id="UP000232229"/>
    </source>
</evidence>
<protein>
    <recommendedName>
        <fullName evidence="1">UvrD-like helicase C-terminal domain-containing protein</fullName>
    </recommendedName>
</protein>
<accession>A0A249SN85</accession>
<dbReference type="InterPro" id="IPR027417">
    <property type="entry name" value="P-loop_NTPase"/>
</dbReference>
<evidence type="ECO:0000313" key="2">
    <source>
        <dbReference type="EMBL" id="ASZ09072.1"/>
    </source>
</evidence>
<dbReference type="RefSeq" id="WP_084545420.1">
    <property type="nucleotide sequence ID" value="NZ_CP023173.1"/>
</dbReference>
<feature type="domain" description="UvrD-like helicase C-terminal" evidence="1">
    <location>
        <begin position="28"/>
        <end position="72"/>
    </location>
</feature>
<name>A0A249SN85_9MOLU</name>
<reference evidence="2 3" key="1">
    <citation type="submission" date="2017-08" db="EMBL/GenBank/DDBJ databases">
        <title>Complete Genome Sequence of Mesoplasma chauliocola.</title>
        <authorList>
            <person name="Knight T.F.Jr."/>
            <person name="Citino T."/>
        </authorList>
    </citation>
    <scope>NUCLEOTIDE SEQUENCE [LARGE SCALE GENOMIC DNA]</scope>
    <source>
        <strain evidence="2 3">CHPA-2</strain>
    </source>
</reference>